<dbReference type="RefSeq" id="WP_049221766.1">
    <property type="nucleotide sequence ID" value="NZ_JAHLOU010000104.1"/>
</dbReference>
<comment type="caution">
    <text evidence="3">The sequence shown here is derived from an EMBL/GenBank/DDBJ whole genome shotgun (WGS) entry which is preliminary data.</text>
</comment>
<gene>
    <name evidence="3" type="ORF">EK398_18795</name>
    <name evidence="2" type="ORF">P7D79_21870</name>
</gene>
<dbReference type="Pfam" id="PF01425">
    <property type="entry name" value="Amidase"/>
    <property type="match status" value="1"/>
</dbReference>
<feature type="domain" description="Amidase" evidence="1">
    <location>
        <begin position="89"/>
        <end position="131"/>
    </location>
</feature>
<dbReference type="AlphaFoldDB" id="A0A2N8PTU4"/>
<dbReference type="Proteomes" id="UP001264335">
    <property type="component" value="Unassembled WGS sequence"/>
</dbReference>
<reference evidence="2 5" key="2">
    <citation type="submission" date="2023-03" db="EMBL/GenBank/DDBJ databases">
        <authorList>
            <person name="Shen W."/>
            <person name="Cai J."/>
        </authorList>
    </citation>
    <scope>NUCLEOTIDE SEQUENCE [LARGE SCALE GENOMIC DNA]</scope>
    <source>
        <strain evidence="2 5">Y2</strain>
    </source>
</reference>
<evidence type="ECO:0000313" key="2">
    <source>
        <dbReference type="EMBL" id="MDT2516873.1"/>
    </source>
</evidence>
<dbReference type="Gene3D" id="3.90.1300.10">
    <property type="entry name" value="Amidase signature (AS) domain"/>
    <property type="match status" value="1"/>
</dbReference>
<dbReference type="Proteomes" id="UP000288388">
    <property type="component" value="Unassembled WGS sequence"/>
</dbReference>
<evidence type="ECO:0000313" key="5">
    <source>
        <dbReference type="Proteomes" id="UP001264335"/>
    </source>
</evidence>
<accession>A0A2N8PTU4</accession>
<name>A0A2N8PTU4_ENTAV</name>
<evidence type="ECO:0000313" key="3">
    <source>
        <dbReference type="EMBL" id="RVU92563.1"/>
    </source>
</evidence>
<dbReference type="EMBL" id="RYZS01000002">
    <property type="protein sequence ID" value="RVU92563.1"/>
    <property type="molecule type" value="Genomic_DNA"/>
</dbReference>
<reference evidence="3 4" key="1">
    <citation type="submission" date="2018-12" db="EMBL/GenBank/DDBJ databases">
        <title>A novel vanA-carrying plasmid in a clinical isolate of Enterococcus avium.</title>
        <authorList>
            <person name="Bernasconi O.J."/>
            <person name="Luzzaro F."/>
            <person name="Endimiani A."/>
        </authorList>
    </citation>
    <scope>NUCLEOTIDE SEQUENCE [LARGE SCALE GENOMIC DNA]</scope>
    <source>
        <strain evidence="3 4">LC0559/18</strain>
    </source>
</reference>
<protein>
    <submittedName>
        <fullName evidence="2">Amidase family protein</fullName>
    </submittedName>
</protein>
<dbReference type="InterPro" id="IPR036928">
    <property type="entry name" value="AS_sf"/>
</dbReference>
<dbReference type="EMBL" id="JARPWY010000113">
    <property type="protein sequence ID" value="MDT2516873.1"/>
    <property type="molecule type" value="Genomic_DNA"/>
</dbReference>
<evidence type="ECO:0000313" key="4">
    <source>
        <dbReference type="Proteomes" id="UP000288388"/>
    </source>
</evidence>
<dbReference type="InterPro" id="IPR023631">
    <property type="entry name" value="Amidase_dom"/>
</dbReference>
<sequence>MEIQRIQEYSLKTSMAMANLFQSVITVYPNCITTIHSEADYYMGVKQVPMIPDAFVSHLEQNGFHLHTIDKASHKGRGIDIDLKNPITGRFMTGSSSGTAVNVFYGINDLGVGTDGGGSVLSPAAALNLIGYIHPNLGSEWIDYVKYSKTSTDGISFIPSIGFISRDLELVKQASSLFIADNLKKKKIKIAVDSEIDKNEWAKFDECITVETTNLFYKYEASRNELINSLKLLLSDFDIVVSKEGPIDVYGMGETLFGHFDKQTRTIQIQGKKGFVRVVNMCNAVGLIVPSRELATGYLIIGRKYNFIEKYIFELAEKLISKQDSLIENYFLDYRSYFSEGYTF</sequence>
<proteinExistence type="predicted"/>
<organism evidence="3 4">
    <name type="scientific">Enterococcus avium</name>
    <name type="common">Streptococcus avium</name>
    <dbReference type="NCBI Taxonomy" id="33945"/>
    <lineage>
        <taxon>Bacteria</taxon>
        <taxon>Bacillati</taxon>
        <taxon>Bacillota</taxon>
        <taxon>Bacilli</taxon>
        <taxon>Lactobacillales</taxon>
        <taxon>Enterococcaceae</taxon>
        <taxon>Enterococcus</taxon>
    </lineage>
</organism>
<evidence type="ECO:0000259" key="1">
    <source>
        <dbReference type="Pfam" id="PF01425"/>
    </source>
</evidence>
<dbReference type="SUPFAM" id="SSF75304">
    <property type="entry name" value="Amidase signature (AS) enzymes"/>
    <property type="match status" value="1"/>
</dbReference>